<dbReference type="EMBL" id="BGZK01000601">
    <property type="protein sequence ID" value="GBP52353.1"/>
    <property type="molecule type" value="Genomic_DNA"/>
</dbReference>
<name>A0A4C1WMV7_EUMVA</name>
<dbReference type="Proteomes" id="UP000299102">
    <property type="component" value="Unassembled WGS sequence"/>
</dbReference>
<gene>
    <name evidence="1" type="ORF">EVAR_37740_1</name>
</gene>
<keyword evidence="2" id="KW-1185">Reference proteome</keyword>
<reference evidence="1 2" key="1">
    <citation type="journal article" date="2019" name="Commun. Biol.">
        <title>The bagworm genome reveals a unique fibroin gene that provides high tensile strength.</title>
        <authorList>
            <person name="Kono N."/>
            <person name="Nakamura H."/>
            <person name="Ohtoshi R."/>
            <person name="Tomita M."/>
            <person name="Numata K."/>
            <person name="Arakawa K."/>
        </authorList>
    </citation>
    <scope>NUCLEOTIDE SEQUENCE [LARGE SCALE GENOMIC DNA]</scope>
</reference>
<comment type="caution">
    <text evidence="1">The sequence shown here is derived from an EMBL/GenBank/DDBJ whole genome shotgun (WGS) entry which is preliminary data.</text>
</comment>
<organism evidence="1 2">
    <name type="scientific">Eumeta variegata</name>
    <name type="common">Bagworm moth</name>
    <name type="synonym">Eumeta japonica</name>
    <dbReference type="NCBI Taxonomy" id="151549"/>
    <lineage>
        <taxon>Eukaryota</taxon>
        <taxon>Metazoa</taxon>
        <taxon>Ecdysozoa</taxon>
        <taxon>Arthropoda</taxon>
        <taxon>Hexapoda</taxon>
        <taxon>Insecta</taxon>
        <taxon>Pterygota</taxon>
        <taxon>Neoptera</taxon>
        <taxon>Endopterygota</taxon>
        <taxon>Lepidoptera</taxon>
        <taxon>Glossata</taxon>
        <taxon>Ditrysia</taxon>
        <taxon>Tineoidea</taxon>
        <taxon>Psychidae</taxon>
        <taxon>Oiketicinae</taxon>
        <taxon>Eumeta</taxon>
    </lineage>
</organism>
<sequence length="122" mass="14419">MEIFTDEKYLVTRPIDRFMWDFYPLKPSEARSAKITIFSTGFAVVLNFSRVANDAEEVARLIRPKLIMDLDGYSLCRKNALMCPLQIWKWLGALPVKYRVFDIPWCVSCFAIKFIRHYLQFI</sequence>
<accession>A0A4C1WMV7</accession>
<dbReference type="AlphaFoldDB" id="A0A4C1WMV7"/>
<proteinExistence type="predicted"/>
<evidence type="ECO:0000313" key="1">
    <source>
        <dbReference type="EMBL" id="GBP52353.1"/>
    </source>
</evidence>
<protein>
    <submittedName>
        <fullName evidence="1">Uncharacterized protein</fullName>
    </submittedName>
</protein>
<evidence type="ECO:0000313" key="2">
    <source>
        <dbReference type="Proteomes" id="UP000299102"/>
    </source>
</evidence>